<proteinExistence type="predicted"/>
<name>A0A918UQ09_9BACT</name>
<dbReference type="SUPFAM" id="SSF109854">
    <property type="entry name" value="DinB/YfiT-like putative metalloenzymes"/>
    <property type="match status" value="1"/>
</dbReference>
<dbReference type="Pfam" id="PF12867">
    <property type="entry name" value="DinB_2"/>
    <property type="match status" value="1"/>
</dbReference>
<evidence type="ECO:0000313" key="3">
    <source>
        <dbReference type="Proteomes" id="UP000619457"/>
    </source>
</evidence>
<sequence>MQDLQAWQSAIRQNTKNFTDAFMDLEEEALFQQTTPNQWSIGEIIQHISLINKSYFPIFQEILDGQYHKPFIGKISFLTKALGNTILKSVQPDNPKKVKTVSLWDPSKTTTSLTKEQLWEDFLAQQALLIDWADLLLPALNRGQVIHSPANRLIAYPLQTALHILEKHEQRHFQQAMALRSKLVE</sequence>
<evidence type="ECO:0000313" key="2">
    <source>
        <dbReference type="EMBL" id="GGZ25748.1"/>
    </source>
</evidence>
<protein>
    <recommendedName>
        <fullName evidence="1">DinB-like domain-containing protein</fullName>
    </recommendedName>
</protein>
<reference evidence="2" key="1">
    <citation type="journal article" date="2014" name="Int. J. Syst. Evol. Microbiol.">
        <title>Complete genome sequence of Corynebacterium casei LMG S-19264T (=DSM 44701T), isolated from a smear-ripened cheese.</title>
        <authorList>
            <consortium name="US DOE Joint Genome Institute (JGI-PGF)"/>
            <person name="Walter F."/>
            <person name="Albersmeier A."/>
            <person name="Kalinowski J."/>
            <person name="Ruckert C."/>
        </authorList>
    </citation>
    <scope>NUCLEOTIDE SEQUENCE</scope>
    <source>
        <strain evidence="2">KCTC 12368</strain>
    </source>
</reference>
<comment type="caution">
    <text evidence="2">The sequence shown here is derived from an EMBL/GenBank/DDBJ whole genome shotgun (WGS) entry which is preliminary data.</text>
</comment>
<dbReference type="AlphaFoldDB" id="A0A918UQ09"/>
<dbReference type="InterPro" id="IPR024775">
    <property type="entry name" value="DinB-like"/>
</dbReference>
<accession>A0A918UQ09</accession>
<organism evidence="2 3">
    <name type="scientific">Echinicola pacifica</name>
    <dbReference type="NCBI Taxonomy" id="346377"/>
    <lineage>
        <taxon>Bacteria</taxon>
        <taxon>Pseudomonadati</taxon>
        <taxon>Bacteroidota</taxon>
        <taxon>Cytophagia</taxon>
        <taxon>Cytophagales</taxon>
        <taxon>Cyclobacteriaceae</taxon>
        <taxon>Echinicola</taxon>
    </lineage>
</organism>
<dbReference type="EMBL" id="BMWX01000003">
    <property type="protein sequence ID" value="GGZ25748.1"/>
    <property type="molecule type" value="Genomic_DNA"/>
</dbReference>
<dbReference type="RefSeq" id="WP_018473323.1">
    <property type="nucleotide sequence ID" value="NZ_BMWX01000003.1"/>
</dbReference>
<feature type="domain" description="DinB-like" evidence="1">
    <location>
        <begin position="11"/>
        <end position="176"/>
    </location>
</feature>
<dbReference type="InterPro" id="IPR034660">
    <property type="entry name" value="DinB/YfiT-like"/>
</dbReference>
<gene>
    <name evidence="2" type="ORF">GCM10007049_17880</name>
</gene>
<evidence type="ECO:0000259" key="1">
    <source>
        <dbReference type="Pfam" id="PF12867"/>
    </source>
</evidence>
<keyword evidence="3" id="KW-1185">Reference proteome</keyword>
<dbReference type="Gene3D" id="1.20.120.450">
    <property type="entry name" value="dinb family like domain"/>
    <property type="match status" value="1"/>
</dbReference>
<dbReference type="Proteomes" id="UP000619457">
    <property type="component" value="Unassembled WGS sequence"/>
</dbReference>
<reference evidence="2" key="2">
    <citation type="submission" date="2020-09" db="EMBL/GenBank/DDBJ databases">
        <authorList>
            <person name="Sun Q."/>
            <person name="Kim S."/>
        </authorList>
    </citation>
    <scope>NUCLEOTIDE SEQUENCE</scope>
    <source>
        <strain evidence="2">KCTC 12368</strain>
    </source>
</reference>